<gene>
    <name evidence="3" type="primary">rps11</name>
</gene>
<keyword evidence="3" id="KW-0496">Mitochondrion</keyword>
<organism evidence="3">
    <name type="scientific">Thalassiosira pseudonana</name>
    <name type="common">Marine diatom</name>
    <name type="synonym">Cyclotella nana</name>
    <dbReference type="NCBI Taxonomy" id="35128"/>
    <lineage>
        <taxon>Eukaryota</taxon>
        <taxon>Sar</taxon>
        <taxon>Stramenopiles</taxon>
        <taxon>Ochrophyta</taxon>
        <taxon>Bacillariophyta</taxon>
        <taxon>Coscinodiscophyceae</taxon>
        <taxon>Thalassiosirophycidae</taxon>
        <taxon>Thalassiosirales</taxon>
        <taxon>Thalassiosiraceae</taxon>
        <taxon>Thalassiosira</taxon>
    </lineage>
</organism>
<reference evidence="3" key="2">
    <citation type="submission" date="2005-08" db="EMBL/GenBank/DDBJ databases">
        <authorList>
            <person name="Oudot-Le Secq M.-P."/>
            <person name="Green B.R."/>
        </authorList>
    </citation>
    <scope>NUCLEOTIDE SEQUENCE</scope>
</reference>
<evidence type="ECO:0000313" key="4">
    <source>
        <dbReference type="EMBL" id="QWM92935.1"/>
    </source>
</evidence>
<dbReference type="AlphaFoldDB" id="Q3S289"/>
<reference evidence="4" key="4">
    <citation type="journal article" date="2021" name="Ecol Indic">
        <title>Morphological and molecular identification reveals that waters from an isolated oasis in Tamanrasset (extreme South of Algerian Sahara) are colonized by opportunistic and pollution-tolerant diatom species.</title>
        <authorList>
            <person name="Gastineau R."/>
            <person name="Hamedi C."/>
            <person name="Baba Hamed M.B."/>
            <person name="Abi-Ayad S.-M.E.-A."/>
            <person name="Bak M."/>
            <person name="Lemieux C."/>
            <person name="Turmel M."/>
            <person name="Dobosz S."/>
            <person name="Wrobel R.J."/>
            <person name="Kierzek A."/>
            <person name="Lange-Bertalot H."/>
            <person name="Witkowski A."/>
        </authorList>
    </citation>
    <scope>NUCLEOTIDE SEQUENCE</scope>
    <source>
        <strain evidence="4">SZCER1827</strain>
    </source>
</reference>
<dbReference type="Gene3D" id="3.30.420.80">
    <property type="entry name" value="Ribosomal protein S11"/>
    <property type="match status" value="1"/>
</dbReference>
<evidence type="ECO:0000256" key="2">
    <source>
        <dbReference type="ARBA" id="ARBA00023274"/>
    </source>
</evidence>
<name>Q3S289_THAPS</name>
<geneLocation type="mitochondrion" evidence="3"/>
<dbReference type="InterPro" id="IPR036967">
    <property type="entry name" value="Ribosomal_uS11_sf"/>
</dbReference>
<evidence type="ECO:0000313" key="3">
    <source>
        <dbReference type="EMBL" id="AAZ99415.1"/>
    </source>
</evidence>
<dbReference type="GO" id="GO:0006412">
    <property type="term" value="P:translation"/>
    <property type="evidence" value="ECO:0007669"/>
    <property type="project" value="InterPro"/>
</dbReference>
<accession>Q3S289</accession>
<dbReference type="GO" id="GO:1990904">
    <property type="term" value="C:ribonucleoprotein complex"/>
    <property type="evidence" value="ECO:0007669"/>
    <property type="project" value="UniProtKB-KW"/>
</dbReference>
<dbReference type="GeneID" id="3671170"/>
<proteinExistence type="predicted"/>
<sequence>MLLLKIANKSLFSPNLITQNYIQCLFHKIQILKFIKKETFSFYLGWLLVFLFTKFQTIKAKTNYFISYIYFSFINRQKLISYVININLSPTNTFINVNNIKGNPKLFYSAGMFNLQKKQKIKQPKAIITILRALLIKSKIFKTKPVALHFNNLFFNHQSYIFKRLKQKTFIKLMTSYNYQPHNGCRLKKKKRIKIRTRTKKL</sequence>
<keyword evidence="2" id="KW-0687">Ribonucleoprotein</keyword>
<keyword evidence="1 3" id="KW-0689">Ribosomal protein</keyword>
<evidence type="ECO:0000256" key="1">
    <source>
        <dbReference type="ARBA" id="ARBA00022980"/>
    </source>
</evidence>
<reference evidence="3" key="1">
    <citation type="journal article" date="2004" name="Science">
        <title>The genome of the diatom Thalassiosira pseudonana: ecology, evolution, and metabolism.</title>
        <authorList>
            <person name="Armbrust E.V."/>
            <person name="Berges J.A."/>
            <person name="Bowler C."/>
            <person name="Green B.R."/>
            <person name="Martinez D."/>
            <person name="Putnam N.H."/>
            <person name="Zhou S."/>
            <person name="Allen A.E."/>
            <person name="Apt K.E."/>
            <person name="Bechner M."/>
            <person name="Brzezinski M.A."/>
            <person name="Chaal B.K."/>
            <person name="Chiovitti A."/>
            <person name="Davis A.K."/>
            <person name="Demarest M.S."/>
            <person name="Detter J.C."/>
            <person name="Glavina T."/>
            <person name="Goodstein D."/>
            <person name="Hadi M.Z."/>
            <person name="Hellsten U."/>
            <person name="Hildebrand M."/>
            <person name="Jenkins B.D."/>
            <person name="Jurka J."/>
            <person name="Kapitonov V.V."/>
            <person name="Kroger N."/>
            <person name="Lau W.W."/>
            <person name="Lane T.W."/>
            <person name="Larimer F.W."/>
            <person name="Lippmeier J.C."/>
            <person name="Lucas S."/>
            <person name="Medina M."/>
            <person name="Montsant A."/>
            <person name="Obornik M."/>
            <person name="Parker M.S."/>
            <person name="Palenik B."/>
            <person name="Pazour G.J."/>
            <person name="Richardson P.M."/>
            <person name="Rynearson T.A."/>
            <person name="Saito M.A."/>
            <person name="Schwartz D.C."/>
            <person name="Thamatrakoln K."/>
            <person name="Valentin K."/>
            <person name="Vardi A."/>
            <person name="Wilkerson F.P."/>
            <person name="Rokhsar D.S."/>
        </authorList>
    </citation>
    <scope>NUCLEOTIDE SEQUENCE</scope>
</reference>
<dbReference type="RefSeq" id="YP_316608.1">
    <property type="nucleotide sequence ID" value="NC_007405.1"/>
</dbReference>
<dbReference type="EMBL" id="DQ186202">
    <property type="protein sequence ID" value="AAZ99415.1"/>
    <property type="molecule type" value="Genomic_DNA"/>
</dbReference>
<dbReference type="GO" id="GO:0005840">
    <property type="term" value="C:ribosome"/>
    <property type="evidence" value="ECO:0007669"/>
    <property type="project" value="UniProtKB-KW"/>
</dbReference>
<protein>
    <submittedName>
        <fullName evidence="3">Ribosomal protein S11</fullName>
    </submittedName>
</protein>
<reference evidence="3" key="3">
    <citation type="submission" date="2005-08" db="EMBL/GenBank/DDBJ databases">
        <authorList>
            <person name="Medina M."/>
        </authorList>
    </citation>
    <scope>NUCLEOTIDE SEQUENCE</scope>
</reference>
<dbReference type="SUPFAM" id="SSF53137">
    <property type="entry name" value="Translational machinery components"/>
    <property type="match status" value="1"/>
</dbReference>
<dbReference type="GO" id="GO:0003735">
    <property type="term" value="F:structural constituent of ribosome"/>
    <property type="evidence" value="ECO:0007669"/>
    <property type="project" value="InterPro"/>
</dbReference>
<dbReference type="EMBL" id="MT383636">
    <property type="protein sequence ID" value="QWM92935.1"/>
    <property type="molecule type" value="Genomic_DNA"/>
</dbReference>